<keyword evidence="3" id="KW-0813">Transport</keyword>
<keyword evidence="8" id="KW-1185">Reference proteome</keyword>
<proteinExistence type="inferred from homology"/>
<evidence type="ECO:0000256" key="4">
    <source>
        <dbReference type="ARBA" id="ARBA00022729"/>
    </source>
</evidence>
<dbReference type="InterPro" id="IPR051313">
    <property type="entry name" value="Bact_iron-sidero_bind"/>
</dbReference>
<dbReference type="RefSeq" id="WP_147104897.1">
    <property type="nucleotide sequence ID" value="NZ_BJVJ01000013.1"/>
</dbReference>
<dbReference type="Pfam" id="PF01497">
    <property type="entry name" value="Peripla_BP_2"/>
    <property type="match status" value="1"/>
</dbReference>
<sequence length="341" mass="36105">MLSRNRPRRRPTWGAAAVVLAVALVAGACSGQSQDVRPGNTDVATGGKQFSTADEATAKFGADVAPGVFPRTVTHANGTTRLEKKPQRVAVLDSGELDDVVALGLTPVVMANPNNTAPSYLADKTAGIPTAGDVSTLNLEAIAAAKPDLILGSKLRADQLYDRLSAIAPTVMSIRPGFPWKENLLLVGAATGEEAKAVELLNDYQRRADAVRDKVSGDPPTISMVRFMPGRIRLYGNLSFIGVVLQDVGLPRPATQNFDELATEISAERIDQADGGWIFYSSYGPPERTAQATVLDSALWKGLPGVAAGHVRPVEDETWFLGLGPIGAGRVLDDLERLLGS</sequence>
<evidence type="ECO:0000256" key="1">
    <source>
        <dbReference type="ARBA" id="ARBA00004196"/>
    </source>
</evidence>
<evidence type="ECO:0000256" key="5">
    <source>
        <dbReference type="SAM" id="SignalP"/>
    </source>
</evidence>
<gene>
    <name evidence="7" type="ORF">PSU4_18220</name>
</gene>
<evidence type="ECO:0000259" key="6">
    <source>
        <dbReference type="PROSITE" id="PS50983"/>
    </source>
</evidence>
<name>A0A511DIM6_9PSEU</name>
<feature type="chain" id="PRO_5021951900" evidence="5">
    <location>
        <begin position="29"/>
        <end position="341"/>
    </location>
</feature>
<comment type="subcellular location">
    <subcellularLocation>
        <location evidence="1">Cell envelope</location>
    </subcellularLocation>
</comment>
<accession>A0A511DIM6</accession>
<evidence type="ECO:0000256" key="3">
    <source>
        <dbReference type="ARBA" id="ARBA00022448"/>
    </source>
</evidence>
<dbReference type="OrthoDB" id="9793175at2"/>
<reference evidence="7 8" key="1">
    <citation type="submission" date="2019-07" db="EMBL/GenBank/DDBJ databases">
        <title>Whole genome shotgun sequence of Pseudonocardia sulfidoxydans NBRC 16205.</title>
        <authorList>
            <person name="Hosoyama A."/>
            <person name="Uohara A."/>
            <person name="Ohji S."/>
            <person name="Ichikawa N."/>
        </authorList>
    </citation>
    <scope>NUCLEOTIDE SEQUENCE [LARGE SCALE GENOMIC DNA]</scope>
    <source>
        <strain evidence="7 8">NBRC 16205</strain>
    </source>
</reference>
<dbReference type="GO" id="GO:0030288">
    <property type="term" value="C:outer membrane-bounded periplasmic space"/>
    <property type="evidence" value="ECO:0007669"/>
    <property type="project" value="TreeGrafter"/>
</dbReference>
<dbReference type="InterPro" id="IPR002491">
    <property type="entry name" value="ABC_transptr_periplasmic_BD"/>
</dbReference>
<dbReference type="GO" id="GO:1901678">
    <property type="term" value="P:iron coordination entity transport"/>
    <property type="evidence" value="ECO:0007669"/>
    <property type="project" value="UniProtKB-ARBA"/>
</dbReference>
<dbReference type="EMBL" id="BJVJ01000013">
    <property type="protein sequence ID" value="GEL22868.1"/>
    <property type="molecule type" value="Genomic_DNA"/>
</dbReference>
<evidence type="ECO:0000313" key="8">
    <source>
        <dbReference type="Proteomes" id="UP000321685"/>
    </source>
</evidence>
<organism evidence="7 8">
    <name type="scientific">Pseudonocardia sulfidoxydans NBRC 16205</name>
    <dbReference type="NCBI Taxonomy" id="1223511"/>
    <lineage>
        <taxon>Bacteria</taxon>
        <taxon>Bacillati</taxon>
        <taxon>Actinomycetota</taxon>
        <taxon>Actinomycetes</taxon>
        <taxon>Pseudonocardiales</taxon>
        <taxon>Pseudonocardiaceae</taxon>
        <taxon>Pseudonocardia</taxon>
    </lineage>
</organism>
<dbReference type="Proteomes" id="UP000321685">
    <property type="component" value="Unassembled WGS sequence"/>
</dbReference>
<comment type="similarity">
    <text evidence="2">Belongs to the bacterial solute-binding protein 8 family.</text>
</comment>
<dbReference type="CDD" id="cd01146">
    <property type="entry name" value="FhuD"/>
    <property type="match status" value="1"/>
</dbReference>
<dbReference type="PROSITE" id="PS50983">
    <property type="entry name" value="FE_B12_PBP"/>
    <property type="match status" value="1"/>
</dbReference>
<dbReference type="AlphaFoldDB" id="A0A511DIM6"/>
<keyword evidence="4 5" id="KW-0732">Signal</keyword>
<dbReference type="PANTHER" id="PTHR30532:SF25">
    <property type="entry name" value="IRON(III) DICITRATE-BINDING PERIPLASMIC PROTEIN"/>
    <property type="match status" value="1"/>
</dbReference>
<feature type="domain" description="Fe/B12 periplasmic-binding" evidence="6">
    <location>
        <begin position="88"/>
        <end position="341"/>
    </location>
</feature>
<dbReference type="PANTHER" id="PTHR30532">
    <property type="entry name" value="IRON III DICITRATE-BINDING PERIPLASMIC PROTEIN"/>
    <property type="match status" value="1"/>
</dbReference>
<dbReference type="SUPFAM" id="SSF53807">
    <property type="entry name" value="Helical backbone' metal receptor"/>
    <property type="match status" value="1"/>
</dbReference>
<evidence type="ECO:0000313" key="7">
    <source>
        <dbReference type="EMBL" id="GEL22868.1"/>
    </source>
</evidence>
<feature type="signal peptide" evidence="5">
    <location>
        <begin position="1"/>
        <end position="28"/>
    </location>
</feature>
<evidence type="ECO:0000256" key="2">
    <source>
        <dbReference type="ARBA" id="ARBA00008814"/>
    </source>
</evidence>
<protein>
    <submittedName>
        <fullName evidence="7">ABC transporter periplasmic component</fullName>
    </submittedName>
</protein>
<comment type="caution">
    <text evidence="7">The sequence shown here is derived from an EMBL/GenBank/DDBJ whole genome shotgun (WGS) entry which is preliminary data.</text>
</comment>
<dbReference type="Gene3D" id="3.40.50.1980">
    <property type="entry name" value="Nitrogenase molybdenum iron protein domain"/>
    <property type="match status" value="2"/>
</dbReference>
<dbReference type="PROSITE" id="PS51257">
    <property type="entry name" value="PROKAR_LIPOPROTEIN"/>
    <property type="match status" value="1"/>
</dbReference>